<comment type="catalytic activity">
    <reaction evidence="1">
        <text>ATP + protein L-histidine = ADP + protein N-phospho-L-histidine.</text>
        <dbReference type="EC" id="2.7.13.3"/>
    </reaction>
</comment>
<keyword evidence="6" id="KW-0547">Nucleotide-binding</keyword>
<keyword evidence="7" id="KW-0418">Kinase</keyword>
<dbReference type="PROSITE" id="PS50109">
    <property type="entry name" value="HIS_KIN"/>
    <property type="match status" value="1"/>
</dbReference>
<dbReference type="Pfam" id="PF13188">
    <property type="entry name" value="PAS_8"/>
    <property type="match status" value="1"/>
</dbReference>
<dbReference type="Pfam" id="PF00072">
    <property type="entry name" value="Response_reg"/>
    <property type="match status" value="1"/>
</dbReference>
<protein>
    <recommendedName>
        <fullName evidence="3">histidine kinase</fullName>
        <ecNumber evidence="3">2.7.13.3</ecNumber>
    </recommendedName>
</protein>
<dbReference type="CDD" id="cd00082">
    <property type="entry name" value="HisKA"/>
    <property type="match status" value="1"/>
</dbReference>
<feature type="domain" description="Histidine kinase" evidence="13">
    <location>
        <begin position="549"/>
        <end position="770"/>
    </location>
</feature>
<dbReference type="InterPro" id="IPR011006">
    <property type="entry name" value="CheY-like_superfamily"/>
</dbReference>
<dbReference type="CDD" id="cd16922">
    <property type="entry name" value="HATPase_EvgS-ArcB-TorS-like"/>
    <property type="match status" value="1"/>
</dbReference>
<dbReference type="Pfam" id="PF02518">
    <property type="entry name" value="HATPase_c"/>
    <property type="match status" value="1"/>
</dbReference>
<keyword evidence="5" id="KW-0808">Transferase</keyword>
<evidence type="ECO:0000259" key="16">
    <source>
        <dbReference type="PROSITE" id="PS50113"/>
    </source>
</evidence>
<dbReference type="EC" id="2.7.13.3" evidence="3"/>
<dbReference type="PROSITE" id="PS50110">
    <property type="entry name" value="RESPONSE_REGULATORY"/>
    <property type="match status" value="1"/>
</dbReference>
<dbReference type="InterPro" id="IPR035965">
    <property type="entry name" value="PAS-like_dom_sf"/>
</dbReference>
<dbReference type="SUPFAM" id="SSF47384">
    <property type="entry name" value="Homodimeric domain of signal transducing histidine kinase"/>
    <property type="match status" value="1"/>
</dbReference>
<dbReference type="PANTHER" id="PTHR43047:SF64">
    <property type="entry name" value="HISTIDINE KINASE CONTAINING CHEY-HOMOLOGOUS RECEIVER DOMAIN AND PAS DOMAIN-RELATED"/>
    <property type="match status" value="1"/>
</dbReference>
<dbReference type="InterPro" id="IPR004358">
    <property type="entry name" value="Sig_transdc_His_kin-like_C"/>
</dbReference>
<comment type="caution">
    <text evidence="17">The sequence shown here is derived from an EMBL/GenBank/DDBJ whole genome shotgun (WGS) entry which is preliminary data.</text>
</comment>
<evidence type="ECO:0000256" key="12">
    <source>
        <dbReference type="PROSITE-ProRule" id="PRU00169"/>
    </source>
</evidence>
<dbReference type="InterPro" id="IPR003594">
    <property type="entry name" value="HATPase_dom"/>
</dbReference>
<keyword evidence="4 12" id="KW-0597">Phosphoprotein</keyword>
<comment type="subcellular location">
    <subcellularLocation>
        <location evidence="2">Membrane</location>
    </subcellularLocation>
</comment>
<evidence type="ECO:0000259" key="14">
    <source>
        <dbReference type="PROSITE" id="PS50110"/>
    </source>
</evidence>
<keyword evidence="11" id="KW-0131">Cell cycle</keyword>
<dbReference type="Gene3D" id="1.10.287.130">
    <property type="match status" value="1"/>
</dbReference>
<dbReference type="InterPro" id="IPR001789">
    <property type="entry name" value="Sig_transdc_resp-reg_receiver"/>
</dbReference>
<dbReference type="InterPro" id="IPR005467">
    <property type="entry name" value="His_kinase_dom"/>
</dbReference>
<dbReference type="NCBIfam" id="TIGR00229">
    <property type="entry name" value="sensory_box"/>
    <property type="match status" value="3"/>
</dbReference>
<feature type="domain" description="PAS" evidence="15">
    <location>
        <begin position="152"/>
        <end position="193"/>
    </location>
</feature>
<dbReference type="CDD" id="cd00130">
    <property type="entry name" value="PAS"/>
    <property type="match status" value="2"/>
</dbReference>
<feature type="domain" description="PAS" evidence="15">
    <location>
        <begin position="404"/>
        <end position="449"/>
    </location>
</feature>
<dbReference type="PRINTS" id="PR00344">
    <property type="entry name" value="BCTRLSENSOR"/>
</dbReference>
<dbReference type="FunFam" id="1.10.287.130:FF:000038">
    <property type="entry name" value="Sensory transduction histidine kinase"/>
    <property type="match status" value="1"/>
</dbReference>
<evidence type="ECO:0000259" key="13">
    <source>
        <dbReference type="PROSITE" id="PS50109"/>
    </source>
</evidence>
<dbReference type="Proteomes" id="UP000178449">
    <property type="component" value="Unassembled WGS sequence"/>
</dbReference>
<evidence type="ECO:0000256" key="8">
    <source>
        <dbReference type="ARBA" id="ARBA00022840"/>
    </source>
</evidence>
<dbReference type="FunFam" id="3.30.565.10:FF:000010">
    <property type="entry name" value="Sensor histidine kinase RcsC"/>
    <property type="match status" value="1"/>
</dbReference>
<dbReference type="SMART" id="SM00448">
    <property type="entry name" value="REC"/>
    <property type="match status" value="1"/>
</dbReference>
<evidence type="ECO:0000256" key="3">
    <source>
        <dbReference type="ARBA" id="ARBA00012438"/>
    </source>
</evidence>
<dbReference type="SMART" id="SM00387">
    <property type="entry name" value="HATPase_c"/>
    <property type="match status" value="1"/>
</dbReference>
<evidence type="ECO:0000256" key="11">
    <source>
        <dbReference type="ARBA" id="ARBA00023306"/>
    </source>
</evidence>
<dbReference type="PROSITE" id="PS50113">
    <property type="entry name" value="PAC"/>
    <property type="match status" value="1"/>
</dbReference>
<dbReference type="InterPro" id="IPR036890">
    <property type="entry name" value="HATPase_C_sf"/>
</dbReference>
<dbReference type="AlphaFoldDB" id="A0A1F6GDX7"/>
<organism evidence="17 18">
    <name type="scientific">Candidatus Lambdaproteobacteria bacterium RIFOXYD2_FULL_50_16</name>
    <dbReference type="NCBI Taxonomy" id="1817772"/>
    <lineage>
        <taxon>Bacteria</taxon>
        <taxon>Pseudomonadati</taxon>
        <taxon>Pseudomonadota</taxon>
        <taxon>Candidatus Lambdaproteobacteria</taxon>
    </lineage>
</organism>
<feature type="modified residue" description="4-aspartylphosphate" evidence="12">
    <location>
        <position position="845"/>
    </location>
</feature>
<dbReference type="Pfam" id="PF08448">
    <property type="entry name" value="PAS_4"/>
    <property type="match status" value="1"/>
</dbReference>
<evidence type="ECO:0000259" key="15">
    <source>
        <dbReference type="PROSITE" id="PS50112"/>
    </source>
</evidence>
<dbReference type="InterPro" id="IPR036097">
    <property type="entry name" value="HisK_dim/P_sf"/>
</dbReference>
<dbReference type="InterPro" id="IPR000014">
    <property type="entry name" value="PAS"/>
</dbReference>
<dbReference type="GO" id="GO:0005524">
    <property type="term" value="F:ATP binding"/>
    <property type="evidence" value="ECO:0007669"/>
    <property type="project" value="UniProtKB-KW"/>
</dbReference>
<evidence type="ECO:0000256" key="10">
    <source>
        <dbReference type="ARBA" id="ARBA00023136"/>
    </source>
</evidence>
<dbReference type="SUPFAM" id="SSF55785">
    <property type="entry name" value="PYP-like sensor domain (PAS domain)"/>
    <property type="match status" value="3"/>
</dbReference>
<sequence>MPASPPEQELNQIRKENRRLHLRLLGRERGYQALFSLAQQLQSDPRYLSPERITPLLERYEGGFLVIEPKGLLAANSLGLELTEGCQGHPLGWDIKQQIQATKGLAKNGVFEAQGKAGFWEQAVLVPLAGDRQLVCLWPDLSETQMGEITASEASLRTIFNSVHDGIFIHDLDGNLLDINEPALKLFGLNSKERALRLSFIGDYSASSNPLERLPTLWQKALGGHSTLLQWKARRPGDGSLFDAEIAIGSLILHGQPAIMINLRDITSEQTTWRDLAQTQANIESILESQQEPIWAVDSQFRFLVFNSYFKAVYKKLFQVEAQPGVSFLHPMAKEEANFWRERLTQSLGGVKLNLEYSVTLAGEKRVFEVTLNPIHQQNQFIGVTAFGQDITTRIELDQQKERQKTFLRNLIDTDPNLIFVKDKEGRFIEANRAVAQLYGADVESLIGKLDSELADAPADIFRLYEADLKVLEHEQPFFIPEEKLKNHYGEDLWVQSIKVPLADETGKFNQVLTVATDITTRKRAEKRMFEAKTSAEKANQAKSEFLANMSHEIRTPLNAILGFAEILRSQIRDERYQEYLHSIDSAGKTLLSLINDILDLSKVEAGKLHLQLGPTDLNQVIYEVTQIFNQRILDKGLELYLIIDPLLPNCLRLDEIRIRQVLLNLMGNAVKFTESGYIKVEIKVESAFTDLFNLLIMVEDTGVGIEDKQLDLIFKAFEQQPGQSNAKYGGTGLGLAISRRLVEMMNGQITATHNPEGGARFVLRLSEARRVPDSEVLAQSPTKIDPSNLVFKPSRVLVVDDVRSNRQLIHGFLPYPELTLADAADGLEAIKQAELFPPDLVLMDLKMPNMDGYKALEALRKIPGLEQTPVIAVTASVMKYEEVRLQTIFTDVLPKPLTRNSLLTCVSRYLEHKLDHTATREVSGTARQHLSKADLVVLEAFNSPEAARSYLDRCAYLKRSLTINEIEIFALSIKELAEIQGAENLILWASGLAQACDLFSLQEITENLEELEKALGLLSLE</sequence>
<keyword evidence="10" id="KW-0472">Membrane</keyword>
<evidence type="ECO:0000313" key="17">
    <source>
        <dbReference type="EMBL" id="OGG96311.1"/>
    </source>
</evidence>
<dbReference type="InterPro" id="IPR003661">
    <property type="entry name" value="HisK_dim/P_dom"/>
</dbReference>
<evidence type="ECO:0000256" key="4">
    <source>
        <dbReference type="ARBA" id="ARBA00022553"/>
    </source>
</evidence>
<dbReference type="EMBL" id="MFNE01000016">
    <property type="protein sequence ID" value="OGG96311.1"/>
    <property type="molecule type" value="Genomic_DNA"/>
</dbReference>
<evidence type="ECO:0000256" key="6">
    <source>
        <dbReference type="ARBA" id="ARBA00022741"/>
    </source>
</evidence>
<dbReference type="SMART" id="SM00091">
    <property type="entry name" value="PAS"/>
    <property type="match status" value="3"/>
</dbReference>
<reference evidence="17 18" key="1">
    <citation type="journal article" date="2016" name="Nat. Commun.">
        <title>Thousands of microbial genomes shed light on interconnected biogeochemical processes in an aquifer system.</title>
        <authorList>
            <person name="Anantharaman K."/>
            <person name="Brown C.T."/>
            <person name="Hug L.A."/>
            <person name="Sharon I."/>
            <person name="Castelle C.J."/>
            <person name="Probst A.J."/>
            <person name="Thomas B.C."/>
            <person name="Singh A."/>
            <person name="Wilkins M.J."/>
            <person name="Karaoz U."/>
            <person name="Brodie E.L."/>
            <person name="Williams K.H."/>
            <person name="Hubbard S.S."/>
            <person name="Banfield J.F."/>
        </authorList>
    </citation>
    <scope>NUCLEOTIDE SEQUENCE [LARGE SCALE GENOMIC DNA]</scope>
</reference>
<feature type="domain" description="PAC" evidence="16">
    <location>
        <begin position="479"/>
        <end position="531"/>
    </location>
</feature>
<proteinExistence type="predicted"/>
<dbReference type="GO" id="GO:0016020">
    <property type="term" value="C:membrane"/>
    <property type="evidence" value="ECO:0007669"/>
    <property type="project" value="UniProtKB-SubCell"/>
</dbReference>
<dbReference type="GO" id="GO:0000155">
    <property type="term" value="F:phosphorelay sensor kinase activity"/>
    <property type="evidence" value="ECO:0007669"/>
    <property type="project" value="InterPro"/>
</dbReference>
<dbReference type="Pfam" id="PF00512">
    <property type="entry name" value="HisKA"/>
    <property type="match status" value="1"/>
</dbReference>
<gene>
    <name evidence="17" type="ORF">A2527_02360</name>
</gene>
<dbReference type="SUPFAM" id="SSF52172">
    <property type="entry name" value="CheY-like"/>
    <property type="match status" value="1"/>
</dbReference>
<evidence type="ECO:0000256" key="9">
    <source>
        <dbReference type="ARBA" id="ARBA00023012"/>
    </source>
</evidence>
<dbReference type="PROSITE" id="PS50112">
    <property type="entry name" value="PAS"/>
    <property type="match status" value="2"/>
</dbReference>
<keyword evidence="8" id="KW-0067">ATP-binding</keyword>
<name>A0A1F6GDX7_9PROT</name>
<feature type="domain" description="Response regulatory" evidence="14">
    <location>
        <begin position="796"/>
        <end position="911"/>
    </location>
</feature>
<evidence type="ECO:0000313" key="18">
    <source>
        <dbReference type="Proteomes" id="UP000178449"/>
    </source>
</evidence>
<dbReference type="STRING" id="1817772.A2527_02360"/>
<keyword evidence="9" id="KW-0902">Two-component regulatory system</keyword>
<dbReference type="Gene3D" id="3.30.450.20">
    <property type="entry name" value="PAS domain"/>
    <property type="match status" value="3"/>
</dbReference>
<dbReference type="InterPro" id="IPR000700">
    <property type="entry name" value="PAS-assoc_C"/>
</dbReference>
<dbReference type="SMART" id="SM00388">
    <property type="entry name" value="HisKA"/>
    <property type="match status" value="1"/>
</dbReference>
<dbReference type="SUPFAM" id="SSF55874">
    <property type="entry name" value="ATPase domain of HSP90 chaperone/DNA topoisomerase II/histidine kinase"/>
    <property type="match status" value="1"/>
</dbReference>
<dbReference type="PANTHER" id="PTHR43047">
    <property type="entry name" value="TWO-COMPONENT HISTIDINE PROTEIN KINASE"/>
    <property type="match status" value="1"/>
</dbReference>
<evidence type="ECO:0000256" key="5">
    <source>
        <dbReference type="ARBA" id="ARBA00022679"/>
    </source>
</evidence>
<evidence type="ECO:0000256" key="1">
    <source>
        <dbReference type="ARBA" id="ARBA00000085"/>
    </source>
</evidence>
<dbReference type="Gene3D" id="3.30.565.10">
    <property type="entry name" value="Histidine kinase-like ATPase, C-terminal domain"/>
    <property type="match status" value="1"/>
</dbReference>
<evidence type="ECO:0000256" key="2">
    <source>
        <dbReference type="ARBA" id="ARBA00004370"/>
    </source>
</evidence>
<accession>A0A1F6GDX7</accession>
<dbReference type="CDD" id="cd17546">
    <property type="entry name" value="REC_hyHK_CKI1_RcsC-like"/>
    <property type="match status" value="1"/>
</dbReference>
<dbReference type="InterPro" id="IPR013656">
    <property type="entry name" value="PAS_4"/>
</dbReference>
<evidence type="ECO:0000256" key="7">
    <source>
        <dbReference type="ARBA" id="ARBA00022777"/>
    </source>
</evidence>
<dbReference type="Gene3D" id="3.40.50.2300">
    <property type="match status" value="1"/>
</dbReference>